<dbReference type="Proteomes" id="UP001216139">
    <property type="component" value="Chromosome"/>
</dbReference>
<dbReference type="Pfam" id="PF12833">
    <property type="entry name" value="HTH_18"/>
    <property type="match status" value="1"/>
</dbReference>
<evidence type="ECO:0000313" key="6">
    <source>
        <dbReference type="Proteomes" id="UP001216139"/>
    </source>
</evidence>
<keyword evidence="1" id="KW-0805">Transcription regulation</keyword>
<evidence type="ECO:0000256" key="1">
    <source>
        <dbReference type="ARBA" id="ARBA00023015"/>
    </source>
</evidence>
<evidence type="ECO:0000256" key="3">
    <source>
        <dbReference type="ARBA" id="ARBA00023163"/>
    </source>
</evidence>
<proteinExistence type="predicted"/>
<dbReference type="SUPFAM" id="SSF51215">
    <property type="entry name" value="Regulatory protein AraC"/>
    <property type="match status" value="1"/>
</dbReference>
<reference evidence="5 6" key="1">
    <citation type="submission" date="2023-02" db="EMBL/GenBank/DDBJ databases">
        <title>Genome sequence of Mucilaginibacter jinjuensis strain KACC 16571.</title>
        <authorList>
            <person name="Kim S."/>
            <person name="Heo J."/>
            <person name="Kwon S.-W."/>
        </authorList>
    </citation>
    <scope>NUCLEOTIDE SEQUENCE [LARGE SCALE GENOMIC DNA]</scope>
    <source>
        <strain evidence="5 6">KACC 16571</strain>
    </source>
</reference>
<dbReference type="EMBL" id="CP117167">
    <property type="protein sequence ID" value="WCT14318.1"/>
    <property type="molecule type" value="Genomic_DNA"/>
</dbReference>
<dbReference type="SMART" id="SM00342">
    <property type="entry name" value="HTH_ARAC"/>
    <property type="match status" value="1"/>
</dbReference>
<gene>
    <name evidence="5" type="ORF">PQO05_10280</name>
</gene>
<dbReference type="PANTHER" id="PTHR43280:SF32">
    <property type="entry name" value="TRANSCRIPTIONAL REGULATORY PROTEIN"/>
    <property type="match status" value="1"/>
</dbReference>
<dbReference type="Pfam" id="PF02311">
    <property type="entry name" value="AraC_binding"/>
    <property type="match status" value="1"/>
</dbReference>
<feature type="domain" description="HTH araC/xylS-type" evidence="4">
    <location>
        <begin position="189"/>
        <end position="298"/>
    </location>
</feature>
<accession>A0ABY7TF07</accession>
<dbReference type="SUPFAM" id="SSF46689">
    <property type="entry name" value="Homeodomain-like"/>
    <property type="match status" value="1"/>
</dbReference>
<name>A0ABY7TF07_9SPHI</name>
<evidence type="ECO:0000313" key="5">
    <source>
        <dbReference type="EMBL" id="WCT14318.1"/>
    </source>
</evidence>
<keyword evidence="2" id="KW-0238">DNA-binding</keyword>
<dbReference type="PANTHER" id="PTHR43280">
    <property type="entry name" value="ARAC-FAMILY TRANSCRIPTIONAL REGULATOR"/>
    <property type="match status" value="1"/>
</dbReference>
<organism evidence="5 6">
    <name type="scientific">Mucilaginibacter jinjuensis</name>
    <dbReference type="NCBI Taxonomy" id="1176721"/>
    <lineage>
        <taxon>Bacteria</taxon>
        <taxon>Pseudomonadati</taxon>
        <taxon>Bacteroidota</taxon>
        <taxon>Sphingobacteriia</taxon>
        <taxon>Sphingobacteriales</taxon>
        <taxon>Sphingobacteriaceae</taxon>
        <taxon>Mucilaginibacter</taxon>
    </lineage>
</organism>
<dbReference type="InterPro" id="IPR018060">
    <property type="entry name" value="HTH_AraC"/>
</dbReference>
<evidence type="ECO:0000256" key="2">
    <source>
        <dbReference type="ARBA" id="ARBA00023125"/>
    </source>
</evidence>
<dbReference type="InterPro" id="IPR003313">
    <property type="entry name" value="AraC-bd"/>
</dbReference>
<dbReference type="RefSeq" id="WP_273632748.1">
    <property type="nucleotide sequence ID" value="NZ_CP117167.1"/>
</dbReference>
<protein>
    <submittedName>
        <fullName evidence="5">AraC family transcriptional regulator</fullName>
    </submittedName>
</protein>
<dbReference type="PROSITE" id="PS01124">
    <property type="entry name" value="HTH_ARAC_FAMILY_2"/>
    <property type="match status" value="1"/>
</dbReference>
<dbReference type="InterPro" id="IPR037923">
    <property type="entry name" value="HTH-like"/>
</dbReference>
<dbReference type="InterPro" id="IPR009057">
    <property type="entry name" value="Homeodomain-like_sf"/>
</dbReference>
<sequence length="298" mass="34577">MIEKQSINEYYRQRIPEEVKPAYVELGAFNVFRKDDVGPDKAPVKYARREFFKIALIHGNCLFHYADKTIEINGSTLVFSNPDTPYTFEPIKEEAGGYFCIFRESFYSEYLRNSLKELPMYRIAGSPVYALDNVSTEQVNVIFEKMIREVAGEYQFKYDLIRNYITEIIHTALKLEPSGQLYAHTDASKRITAVFMELLERQFPIEKPGDQFKMKSPADFARQLSVHVNHLNRAVKQTTGKTTSTVIYERLTSEAKALLKHTDWNVAEIGFSLGFDDPTHFNHFFRKQTNSTPMSFRN</sequence>
<keyword evidence="6" id="KW-1185">Reference proteome</keyword>
<dbReference type="Gene3D" id="1.10.10.60">
    <property type="entry name" value="Homeodomain-like"/>
    <property type="match status" value="1"/>
</dbReference>
<keyword evidence="3" id="KW-0804">Transcription</keyword>
<evidence type="ECO:0000259" key="4">
    <source>
        <dbReference type="PROSITE" id="PS01124"/>
    </source>
</evidence>